<dbReference type="AlphaFoldDB" id="A0A1L9V165"/>
<dbReference type="OrthoDB" id="4494569at2759"/>
<evidence type="ECO:0000313" key="3">
    <source>
        <dbReference type="Proteomes" id="UP000184499"/>
    </source>
</evidence>
<dbReference type="VEuPathDB" id="FungiDB:ASPBRDRAFT_190930"/>
<gene>
    <name evidence="2" type="ORF">ASPBRDRAFT_190930</name>
</gene>
<proteinExistence type="predicted"/>
<evidence type="ECO:0000256" key="1">
    <source>
        <dbReference type="SAM" id="MobiDB-lite"/>
    </source>
</evidence>
<feature type="compositionally biased region" description="Basic and acidic residues" evidence="1">
    <location>
        <begin position="239"/>
        <end position="250"/>
    </location>
</feature>
<dbReference type="RefSeq" id="XP_067484888.1">
    <property type="nucleotide sequence ID" value="XM_067620304.1"/>
</dbReference>
<name>A0A1L9V165_ASPBC</name>
<accession>A0A1L9V165</accession>
<evidence type="ECO:0000313" key="2">
    <source>
        <dbReference type="EMBL" id="OJJ77641.1"/>
    </source>
</evidence>
<dbReference type="Proteomes" id="UP000184499">
    <property type="component" value="Unassembled WGS sequence"/>
</dbReference>
<feature type="compositionally biased region" description="Basic and acidic residues" evidence="1">
    <location>
        <begin position="139"/>
        <end position="156"/>
    </location>
</feature>
<dbReference type="EMBL" id="KV878679">
    <property type="protein sequence ID" value="OJJ77641.1"/>
    <property type="molecule type" value="Genomic_DNA"/>
</dbReference>
<reference evidence="3" key="1">
    <citation type="journal article" date="2017" name="Genome Biol.">
        <title>Comparative genomics reveals high biological diversity and specific adaptations in the industrially and medically important fungal genus Aspergillus.</title>
        <authorList>
            <person name="de Vries R.P."/>
            <person name="Riley R."/>
            <person name="Wiebenga A."/>
            <person name="Aguilar-Osorio G."/>
            <person name="Amillis S."/>
            <person name="Uchima C.A."/>
            <person name="Anderluh G."/>
            <person name="Asadollahi M."/>
            <person name="Askin M."/>
            <person name="Barry K."/>
            <person name="Battaglia E."/>
            <person name="Bayram O."/>
            <person name="Benocci T."/>
            <person name="Braus-Stromeyer S.A."/>
            <person name="Caldana C."/>
            <person name="Canovas D."/>
            <person name="Cerqueira G.C."/>
            <person name="Chen F."/>
            <person name="Chen W."/>
            <person name="Choi C."/>
            <person name="Clum A."/>
            <person name="Dos Santos R.A."/>
            <person name="Damasio A.R."/>
            <person name="Diallinas G."/>
            <person name="Emri T."/>
            <person name="Fekete E."/>
            <person name="Flipphi M."/>
            <person name="Freyberg S."/>
            <person name="Gallo A."/>
            <person name="Gournas C."/>
            <person name="Habgood R."/>
            <person name="Hainaut M."/>
            <person name="Harispe M.L."/>
            <person name="Henrissat B."/>
            <person name="Hilden K.S."/>
            <person name="Hope R."/>
            <person name="Hossain A."/>
            <person name="Karabika E."/>
            <person name="Karaffa L."/>
            <person name="Karanyi Z."/>
            <person name="Krasevec N."/>
            <person name="Kuo A."/>
            <person name="Kusch H."/>
            <person name="LaButti K."/>
            <person name="Lagendijk E.L."/>
            <person name="Lapidus A."/>
            <person name="Levasseur A."/>
            <person name="Lindquist E."/>
            <person name="Lipzen A."/>
            <person name="Logrieco A.F."/>
            <person name="MacCabe A."/>
            <person name="Maekelae M.R."/>
            <person name="Malavazi I."/>
            <person name="Melin P."/>
            <person name="Meyer V."/>
            <person name="Mielnichuk N."/>
            <person name="Miskei M."/>
            <person name="Molnar A.P."/>
            <person name="Mule G."/>
            <person name="Ngan C.Y."/>
            <person name="Orejas M."/>
            <person name="Orosz E."/>
            <person name="Ouedraogo J.P."/>
            <person name="Overkamp K.M."/>
            <person name="Park H.-S."/>
            <person name="Perrone G."/>
            <person name="Piumi F."/>
            <person name="Punt P.J."/>
            <person name="Ram A.F."/>
            <person name="Ramon A."/>
            <person name="Rauscher S."/>
            <person name="Record E."/>
            <person name="Riano-Pachon D.M."/>
            <person name="Robert V."/>
            <person name="Roehrig J."/>
            <person name="Ruller R."/>
            <person name="Salamov A."/>
            <person name="Salih N.S."/>
            <person name="Samson R.A."/>
            <person name="Sandor E."/>
            <person name="Sanguinetti M."/>
            <person name="Schuetze T."/>
            <person name="Sepcic K."/>
            <person name="Shelest E."/>
            <person name="Sherlock G."/>
            <person name="Sophianopoulou V."/>
            <person name="Squina F.M."/>
            <person name="Sun H."/>
            <person name="Susca A."/>
            <person name="Todd R.B."/>
            <person name="Tsang A."/>
            <person name="Unkles S.E."/>
            <person name="van de Wiele N."/>
            <person name="van Rossen-Uffink D."/>
            <person name="Oliveira J.V."/>
            <person name="Vesth T.C."/>
            <person name="Visser J."/>
            <person name="Yu J.-H."/>
            <person name="Zhou M."/>
            <person name="Andersen M.R."/>
            <person name="Archer D.B."/>
            <person name="Baker S.E."/>
            <person name="Benoit I."/>
            <person name="Brakhage A.A."/>
            <person name="Braus G.H."/>
            <person name="Fischer R."/>
            <person name="Frisvad J.C."/>
            <person name="Goldman G.H."/>
            <person name="Houbraken J."/>
            <person name="Oakley B."/>
            <person name="Pocsi I."/>
            <person name="Scazzocchio C."/>
            <person name="Seiboth B."/>
            <person name="vanKuyk P.A."/>
            <person name="Wortman J."/>
            <person name="Dyer P.S."/>
            <person name="Grigoriev I.V."/>
        </authorList>
    </citation>
    <scope>NUCLEOTIDE SEQUENCE [LARGE SCALE GENOMIC DNA]</scope>
    <source>
        <strain evidence="3">CBS 101740 / IMI 381727 / IBT 21946</strain>
    </source>
</reference>
<dbReference type="GeneID" id="93572792"/>
<feature type="compositionally biased region" description="Low complexity" evidence="1">
    <location>
        <begin position="165"/>
        <end position="181"/>
    </location>
</feature>
<feature type="region of interest" description="Disordered" evidence="1">
    <location>
        <begin position="1"/>
        <end position="21"/>
    </location>
</feature>
<protein>
    <submittedName>
        <fullName evidence="2">Uncharacterized protein</fullName>
    </submittedName>
</protein>
<dbReference type="OMA" id="EAVCDIC"/>
<sequence>MEFHTVFPSHGTAADQSPDPEIHTDFRRISAYEAVCDICDQYNMQTAMSQCVSCGWRECRACTIRTGGRRSHKSGGTTHFSQANVEELIAQEALDYEDRVARIGGWSTMRGRPRLRGYDRGRRYHSRGRRGRGGRGVGRPREWERSRQRGYREGRPRFRARAHRAAGSPSQAASSSSPSYTGGRGGSRGARAPETADGAEMLYALGLEDSAGRRSESGSTTSEEERRSRRATYLTQAKRAREDFETQRTG</sequence>
<organism evidence="2 3">
    <name type="scientific">Aspergillus brasiliensis (strain CBS 101740 / IMI 381727 / IBT 21946)</name>
    <dbReference type="NCBI Taxonomy" id="767769"/>
    <lineage>
        <taxon>Eukaryota</taxon>
        <taxon>Fungi</taxon>
        <taxon>Dikarya</taxon>
        <taxon>Ascomycota</taxon>
        <taxon>Pezizomycotina</taxon>
        <taxon>Eurotiomycetes</taxon>
        <taxon>Eurotiomycetidae</taxon>
        <taxon>Eurotiales</taxon>
        <taxon>Aspergillaceae</taxon>
        <taxon>Aspergillus</taxon>
        <taxon>Aspergillus subgen. Circumdati</taxon>
    </lineage>
</organism>
<feature type="compositionally biased region" description="Basic residues" evidence="1">
    <location>
        <begin position="122"/>
        <end position="133"/>
    </location>
</feature>
<keyword evidence="3" id="KW-1185">Reference proteome</keyword>
<feature type="region of interest" description="Disordered" evidence="1">
    <location>
        <begin position="109"/>
        <end position="250"/>
    </location>
</feature>